<name>A0AAD8SVG6_LOLMU</name>
<protein>
    <recommendedName>
        <fullName evidence="1">KIB1-4 beta-propeller domain-containing protein</fullName>
    </recommendedName>
</protein>
<evidence type="ECO:0000313" key="2">
    <source>
        <dbReference type="EMBL" id="KAK1665022.1"/>
    </source>
</evidence>
<reference evidence="2" key="1">
    <citation type="submission" date="2023-07" db="EMBL/GenBank/DDBJ databases">
        <title>A chromosome-level genome assembly of Lolium multiflorum.</title>
        <authorList>
            <person name="Chen Y."/>
            <person name="Copetti D."/>
            <person name="Kolliker R."/>
            <person name="Studer B."/>
        </authorList>
    </citation>
    <scope>NUCLEOTIDE SEQUENCE</scope>
    <source>
        <strain evidence="2">02402/16</strain>
        <tissue evidence="2">Leaf</tissue>
    </source>
</reference>
<accession>A0AAD8SVG6</accession>
<keyword evidence="3" id="KW-1185">Reference proteome</keyword>
<dbReference type="EMBL" id="JAUUTY010000003">
    <property type="protein sequence ID" value="KAK1665022.1"/>
    <property type="molecule type" value="Genomic_DNA"/>
</dbReference>
<evidence type="ECO:0000313" key="3">
    <source>
        <dbReference type="Proteomes" id="UP001231189"/>
    </source>
</evidence>
<sequence>MAGHLQGMSNDVDWRDLPNDLIKKIGDIFLSIDDLAYYTSFRAVQKGVTGGFIIVLGQRVQPYKTPVLNPLAGCIVCLKAQIPAEELSSVVVMTSPLIVFVSDLQNCSLRWADQSTEEGRSALGFGEAEYRVASCFGVLHNITYYAGDIFTTDKYGSIISSMTYDANEGTQLLRSARTLRMSAIISGPTPLGQYPAYLCYLVESEGELLYVLSGRVYNGEPVVYQVDTKMHVLESVRSIGSRSIFVGRNRCISVDTSKVHDTSPTYR</sequence>
<dbReference type="PANTHER" id="PTHR33165:SF62">
    <property type="entry name" value="DUF295 DOMAIN-CONTAINING PROTEIN"/>
    <property type="match status" value="1"/>
</dbReference>
<organism evidence="2 3">
    <name type="scientific">Lolium multiflorum</name>
    <name type="common">Italian ryegrass</name>
    <name type="synonym">Lolium perenne subsp. multiflorum</name>
    <dbReference type="NCBI Taxonomy" id="4521"/>
    <lineage>
        <taxon>Eukaryota</taxon>
        <taxon>Viridiplantae</taxon>
        <taxon>Streptophyta</taxon>
        <taxon>Embryophyta</taxon>
        <taxon>Tracheophyta</taxon>
        <taxon>Spermatophyta</taxon>
        <taxon>Magnoliopsida</taxon>
        <taxon>Liliopsida</taxon>
        <taxon>Poales</taxon>
        <taxon>Poaceae</taxon>
        <taxon>BOP clade</taxon>
        <taxon>Pooideae</taxon>
        <taxon>Poodae</taxon>
        <taxon>Poeae</taxon>
        <taxon>Poeae Chloroplast Group 2 (Poeae type)</taxon>
        <taxon>Loliodinae</taxon>
        <taxon>Loliinae</taxon>
        <taxon>Lolium</taxon>
    </lineage>
</organism>
<comment type="caution">
    <text evidence="2">The sequence shown here is derived from an EMBL/GenBank/DDBJ whole genome shotgun (WGS) entry which is preliminary data.</text>
</comment>
<dbReference type="Pfam" id="PF03478">
    <property type="entry name" value="Beta-prop_KIB1-4"/>
    <property type="match status" value="1"/>
</dbReference>
<dbReference type="PANTHER" id="PTHR33165">
    <property type="entry name" value="F-BOX DOMAIN CONTAINING PROTEIN-LIKE-RELATED"/>
    <property type="match status" value="1"/>
</dbReference>
<feature type="domain" description="KIB1-4 beta-propeller" evidence="1">
    <location>
        <begin position="49"/>
        <end position="259"/>
    </location>
</feature>
<evidence type="ECO:0000259" key="1">
    <source>
        <dbReference type="Pfam" id="PF03478"/>
    </source>
</evidence>
<proteinExistence type="predicted"/>
<dbReference type="Proteomes" id="UP001231189">
    <property type="component" value="Unassembled WGS sequence"/>
</dbReference>
<dbReference type="InterPro" id="IPR005174">
    <property type="entry name" value="KIB1-4_b-propeller"/>
</dbReference>
<dbReference type="AlphaFoldDB" id="A0AAD8SVG6"/>
<gene>
    <name evidence="2" type="ORF">QYE76_053181</name>
</gene>